<keyword evidence="3" id="KW-0695">RNA-directed DNA polymerase</keyword>
<name>A0A699HMA7_TANCI</name>
<feature type="region of interest" description="Disordered" evidence="1">
    <location>
        <begin position="1"/>
        <end position="27"/>
    </location>
</feature>
<comment type="caution">
    <text evidence="3">The sequence shown here is derived from an EMBL/GenBank/DDBJ whole genome shotgun (WGS) entry which is preliminary data.</text>
</comment>
<dbReference type="Pfam" id="PF24626">
    <property type="entry name" value="SH3_Tf2-1"/>
    <property type="match status" value="1"/>
</dbReference>
<protein>
    <submittedName>
        <fullName evidence="3">Putative reverse transcriptase domain-containing protein</fullName>
    </submittedName>
</protein>
<keyword evidence="3" id="KW-0548">Nucleotidyltransferase</keyword>
<dbReference type="EMBL" id="BKCJ010186808">
    <property type="protein sequence ID" value="GEY53552.1"/>
    <property type="molecule type" value="Genomic_DNA"/>
</dbReference>
<feature type="domain" description="Tf2-1-like SH3-like" evidence="2">
    <location>
        <begin position="340"/>
        <end position="404"/>
    </location>
</feature>
<organism evidence="3">
    <name type="scientific">Tanacetum cinerariifolium</name>
    <name type="common">Dalmatian daisy</name>
    <name type="synonym">Chrysanthemum cinerariifolium</name>
    <dbReference type="NCBI Taxonomy" id="118510"/>
    <lineage>
        <taxon>Eukaryota</taxon>
        <taxon>Viridiplantae</taxon>
        <taxon>Streptophyta</taxon>
        <taxon>Embryophyta</taxon>
        <taxon>Tracheophyta</taxon>
        <taxon>Spermatophyta</taxon>
        <taxon>Magnoliopsida</taxon>
        <taxon>eudicotyledons</taxon>
        <taxon>Gunneridae</taxon>
        <taxon>Pentapetalae</taxon>
        <taxon>asterids</taxon>
        <taxon>campanulids</taxon>
        <taxon>Asterales</taxon>
        <taxon>Asteraceae</taxon>
        <taxon>Asteroideae</taxon>
        <taxon>Anthemideae</taxon>
        <taxon>Anthemidinae</taxon>
        <taxon>Tanacetum</taxon>
    </lineage>
</organism>
<accession>A0A699HMA7</accession>
<dbReference type="SUPFAM" id="SSF56672">
    <property type="entry name" value="DNA/RNA polymerases"/>
    <property type="match status" value="1"/>
</dbReference>
<dbReference type="PANTHER" id="PTHR46148:SF59">
    <property type="entry name" value="NUCLEOTIDYLTRANSFERASE, RIBONUCLEASE H"/>
    <property type="match status" value="1"/>
</dbReference>
<dbReference type="InterPro" id="IPR056924">
    <property type="entry name" value="SH3_Tf2-1"/>
</dbReference>
<evidence type="ECO:0000256" key="1">
    <source>
        <dbReference type="SAM" id="MobiDB-lite"/>
    </source>
</evidence>
<evidence type="ECO:0000313" key="3">
    <source>
        <dbReference type="EMBL" id="GEY53552.1"/>
    </source>
</evidence>
<dbReference type="InterPro" id="IPR043502">
    <property type="entry name" value="DNA/RNA_pol_sf"/>
</dbReference>
<proteinExistence type="predicted"/>
<keyword evidence="3" id="KW-0808">Transferase</keyword>
<dbReference type="Gene3D" id="2.40.70.10">
    <property type="entry name" value="Acid Proteases"/>
    <property type="match status" value="1"/>
</dbReference>
<dbReference type="Pfam" id="PF08284">
    <property type="entry name" value="RVP_2"/>
    <property type="match status" value="1"/>
</dbReference>
<reference evidence="3" key="1">
    <citation type="journal article" date="2019" name="Sci. Rep.">
        <title>Draft genome of Tanacetum cinerariifolium, the natural source of mosquito coil.</title>
        <authorList>
            <person name="Yamashiro T."/>
            <person name="Shiraishi A."/>
            <person name="Satake H."/>
            <person name="Nakayama K."/>
        </authorList>
    </citation>
    <scope>NUCLEOTIDE SEQUENCE</scope>
</reference>
<feature type="compositionally biased region" description="Basic residues" evidence="1">
    <location>
        <begin position="16"/>
        <end position="25"/>
    </location>
</feature>
<dbReference type="PANTHER" id="PTHR46148">
    <property type="entry name" value="CHROMO DOMAIN-CONTAINING PROTEIN"/>
    <property type="match status" value="1"/>
</dbReference>
<dbReference type="CDD" id="cd00303">
    <property type="entry name" value="retropepsin_like"/>
    <property type="match status" value="1"/>
</dbReference>
<dbReference type="AlphaFoldDB" id="A0A699HMA7"/>
<gene>
    <name evidence="3" type="ORF">Tci_425526</name>
</gene>
<dbReference type="InterPro" id="IPR021109">
    <property type="entry name" value="Peptidase_aspartic_dom_sf"/>
</dbReference>
<evidence type="ECO:0000259" key="2">
    <source>
        <dbReference type="Pfam" id="PF24626"/>
    </source>
</evidence>
<sequence length="451" mass="51870">MTHHATSVERLGTNRGHTRNRCPKKDKKEETIEFHSQAYAIKDAEPQGLNSGYGFSSILDIDPVKIDTSYEVKLANGRVVSMNTVLKCCTLNLVNHLFKIDRMLIELGKFDVIIGMDWLVKHDVVIAFGEKVIRIPYGNKTLTVESDKGMSRLKKQKEKRLEDVPIIHDFHEVFPDDLLGLPPLRQVEFQIDLVPGIAPIVRAPYRLAPSEMREFCFALKKRTFQLLHLELGMDEEEHEKHLKIILELLKKERLYAKFSKSLPEGTEDFVVYYDASLNGYGAVLMQREKSEVGDSQLTDPELIRETTEKIVRIKNRLLTARSRQKSYADRRTKPLEFEVGDMVLLKVSPWKGAVRFGKRKKLSLRYIGPFKILARVSLVAYMLELPEELKGIHSTFHVSNLKKCLVEGDIVVPMNKVQLDDKLHISEEPVEIVDREVKRLKQSRIPIVKVH</sequence>
<dbReference type="GO" id="GO:0003964">
    <property type="term" value="F:RNA-directed DNA polymerase activity"/>
    <property type="evidence" value="ECO:0007669"/>
    <property type="project" value="UniProtKB-KW"/>
</dbReference>